<dbReference type="AlphaFoldDB" id="A0A845QY65"/>
<dbReference type="Proteomes" id="UP000467132">
    <property type="component" value="Unassembled WGS sequence"/>
</dbReference>
<reference evidence="2 3" key="1">
    <citation type="submission" date="2018-08" db="EMBL/GenBank/DDBJ databases">
        <title>Murine metabolic-syndrome-specific gut microbial biobank.</title>
        <authorList>
            <person name="Liu C."/>
        </authorList>
    </citation>
    <scope>NUCLEOTIDE SEQUENCE [LARGE SCALE GENOMIC DNA]</scope>
    <source>
        <strain evidence="2 3">583</strain>
    </source>
</reference>
<dbReference type="RefSeq" id="WP_160196582.1">
    <property type="nucleotide sequence ID" value="NZ_QXXA01000005.1"/>
</dbReference>
<evidence type="ECO:0000256" key="1">
    <source>
        <dbReference type="SAM" id="Phobius"/>
    </source>
</evidence>
<keyword evidence="1" id="KW-0812">Transmembrane</keyword>
<sequence>MRKCKINKNIILILKFNLIIFIIILIENFTMKRKEDKNEVEKIARKILKRNKKVFEKLGKL</sequence>
<feature type="transmembrane region" description="Helical" evidence="1">
    <location>
        <begin position="12"/>
        <end position="31"/>
    </location>
</feature>
<keyword evidence="1" id="KW-1133">Transmembrane helix</keyword>
<evidence type="ECO:0000313" key="2">
    <source>
        <dbReference type="EMBL" id="NBI06088.1"/>
    </source>
</evidence>
<gene>
    <name evidence="2" type="ORF">D3Z33_04335</name>
</gene>
<organism evidence="2 3">
    <name type="scientific">Senegalia massiliensis</name>
    <dbReference type="NCBI Taxonomy" id="1720316"/>
    <lineage>
        <taxon>Bacteria</taxon>
        <taxon>Bacillati</taxon>
        <taxon>Bacillota</taxon>
        <taxon>Clostridia</taxon>
        <taxon>Eubacteriales</taxon>
        <taxon>Clostridiaceae</taxon>
        <taxon>Senegalia</taxon>
    </lineage>
</organism>
<keyword evidence="3" id="KW-1185">Reference proteome</keyword>
<proteinExistence type="predicted"/>
<evidence type="ECO:0000313" key="3">
    <source>
        <dbReference type="Proteomes" id="UP000467132"/>
    </source>
</evidence>
<dbReference type="EMBL" id="QXXA01000005">
    <property type="protein sequence ID" value="NBI06088.1"/>
    <property type="molecule type" value="Genomic_DNA"/>
</dbReference>
<comment type="caution">
    <text evidence="2">The sequence shown here is derived from an EMBL/GenBank/DDBJ whole genome shotgun (WGS) entry which is preliminary data.</text>
</comment>
<accession>A0A845QY65</accession>
<name>A0A845QY65_9CLOT</name>
<protein>
    <submittedName>
        <fullName evidence="2">Uncharacterized protein</fullName>
    </submittedName>
</protein>
<keyword evidence="1" id="KW-0472">Membrane</keyword>